<dbReference type="InterPro" id="IPR037660">
    <property type="entry name" value="CCDC51"/>
</dbReference>
<accession>A0AAN8M297</accession>
<evidence type="ECO:0000256" key="2">
    <source>
        <dbReference type="SAM" id="Phobius"/>
    </source>
</evidence>
<dbReference type="PANTHER" id="PTHR28624">
    <property type="entry name" value="COILED-COIL DOMAIN-CONTAINING PROTEIN 51"/>
    <property type="match status" value="1"/>
</dbReference>
<proteinExistence type="predicted"/>
<organism evidence="3 4">
    <name type="scientific">Coregonus suidteri</name>
    <dbReference type="NCBI Taxonomy" id="861788"/>
    <lineage>
        <taxon>Eukaryota</taxon>
        <taxon>Metazoa</taxon>
        <taxon>Chordata</taxon>
        <taxon>Craniata</taxon>
        <taxon>Vertebrata</taxon>
        <taxon>Euteleostomi</taxon>
        <taxon>Actinopterygii</taxon>
        <taxon>Neopterygii</taxon>
        <taxon>Teleostei</taxon>
        <taxon>Protacanthopterygii</taxon>
        <taxon>Salmoniformes</taxon>
        <taxon>Salmonidae</taxon>
        <taxon>Coregoninae</taxon>
        <taxon>Coregonus</taxon>
    </lineage>
</organism>
<evidence type="ECO:0000313" key="3">
    <source>
        <dbReference type="EMBL" id="KAK6320849.1"/>
    </source>
</evidence>
<comment type="caution">
    <text evidence="3">The sequence shown here is derived from an EMBL/GenBank/DDBJ whole genome shotgun (WGS) entry which is preliminary data.</text>
</comment>
<keyword evidence="2" id="KW-0472">Membrane</keyword>
<sequence>MRYRGKQLIPWCHGTSCLYRFNITGTVRGTVYFSRTYSTQQHPPSRPKDDIADKPVVPIQERAVATIQNLTDLGKQWGQKSVSTASQWGQKSMTTASNTVNYWWERYEEFVGLNEVRDAQSQVTEAERAFMVARGMVREAHGSLEALQVRLKEVRDRLDRVSREEAHYLELATLEHKLLQEERRLRTAYENAESAEREKFALFSAGVRASHEKERTRAERTKNWSVIGSVLGALIGVMGSTYINRVRLQELKTLLLEAQKGPVSLQEAIKVQAGMHKTQQQELRGLIDTLRVTLQHRAAQVVAEKEDVKKPVAAPVPVPEHIVVPPPHQPSPSASETVLKEILLYSQKAQSLLEGIQPQLGQLEQSVGKVESELLAVQNLIETYHREEKQSVVISQQDSQMFVCDTKSVMQGLDQTEKRLEASIGQTTMYNTVLAYGALAVTVPALYILFRGV</sequence>
<feature type="transmembrane region" description="Helical" evidence="2">
    <location>
        <begin position="223"/>
        <end position="243"/>
    </location>
</feature>
<protein>
    <recommendedName>
        <fullName evidence="5">Coiled-coil domain-containing protein 51</fullName>
    </recommendedName>
</protein>
<evidence type="ECO:0000256" key="1">
    <source>
        <dbReference type="SAM" id="Coils"/>
    </source>
</evidence>
<dbReference type="Proteomes" id="UP001356427">
    <property type="component" value="Unassembled WGS sequence"/>
</dbReference>
<gene>
    <name evidence="3" type="ORF">J4Q44_G00078250</name>
</gene>
<reference evidence="3 4" key="1">
    <citation type="submission" date="2021-04" db="EMBL/GenBank/DDBJ databases">
        <authorList>
            <person name="De Guttry C."/>
            <person name="Zahm M."/>
            <person name="Klopp C."/>
            <person name="Cabau C."/>
            <person name="Louis A."/>
            <person name="Berthelot C."/>
            <person name="Parey E."/>
            <person name="Roest Crollius H."/>
            <person name="Montfort J."/>
            <person name="Robinson-Rechavi M."/>
            <person name="Bucao C."/>
            <person name="Bouchez O."/>
            <person name="Gislard M."/>
            <person name="Lluch J."/>
            <person name="Milhes M."/>
            <person name="Lampietro C."/>
            <person name="Lopez Roques C."/>
            <person name="Donnadieu C."/>
            <person name="Braasch I."/>
            <person name="Desvignes T."/>
            <person name="Postlethwait J."/>
            <person name="Bobe J."/>
            <person name="Wedekind C."/>
            <person name="Guiguen Y."/>
        </authorList>
    </citation>
    <scope>NUCLEOTIDE SEQUENCE [LARGE SCALE GENOMIC DNA]</scope>
    <source>
        <strain evidence="3">Cs_M1</strain>
        <tissue evidence="3">Blood</tissue>
    </source>
</reference>
<keyword evidence="2" id="KW-1133">Transmembrane helix</keyword>
<dbReference type="PANTHER" id="PTHR28624:SF1">
    <property type="entry name" value="MITOCHONDRIAL POTASSIUM CHANNEL"/>
    <property type="match status" value="1"/>
</dbReference>
<dbReference type="AlphaFoldDB" id="A0AAN8M297"/>
<feature type="transmembrane region" description="Helical" evidence="2">
    <location>
        <begin position="429"/>
        <end position="450"/>
    </location>
</feature>
<name>A0AAN8M297_9TELE</name>
<keyword evidence="1" id="KW-0175">Coiled coil</keyword>
<dbReference type="EMBL" id="JAGTTL010000006">
    <property type="protein sequence ID" value="KAK6320849.1"/>
    <property type="molecule type" value="Genomic_DNA"/>
</dbReference>
<keyword evidence="2" id="KW-0812">Transmembrane</keyword>
<keyword evidence="4" id="KW-1185">Reference proteome</keyword>
<evidence type="ECO:0000313" key="4">
    <source>
        <dbReference type="Proteomes" id="UP001356427"/>
    </source>
</evidence>
<evidence type="ECO:0008006" key="5">
    <source>
        <dbReference type="Google" id="ProtNLM"/>
    </source>
</evidence>
<feature type="coiled-coil region" evidence="1">
    <location>
        <begin position="137"/>
        <end position="198"/>
    </location>
</feature>